<feature type="chain" id="PRO_5040831164" description="Calsequestrin" evidence="8">
    <location>
        <begin position="20"/>
        <end position="406"/>
    </location>
</feature>
<evidence type="ECO:0000256" key="7">
    <source>
        <dbReference type="SAM" id="MobiDB-lite"/>
    </source>
</evidence>
<feature type="region of interest" description="Disordered" evidence="7">
    <location>
        <begin position="381"/>
        <end position="406"/>
    </location>
</feature>
<dbReference type="GO" id="GO:0033018">
    <property type="term" value="C:sarcoplasmic reticulum lumen"/>
    <property type="evidence" value="ECO:0007669"/>
    <property type="project" value="UniProtKB-SubCell"/>
</dbReference>
<accession>A0A9W9Z4A4</accession>
<evidence type="ECO:0000256" key="1">
    <source>
        <dbReference type="ARBA" id="ARBA00004564"/>
    </source>
</evidence>
<proteinExistence type="inferred from homology"/>
<evidence type="ECO:0000256" key="6">
    <source>
        <dbReference type="RuleBase" id="RU000648"/>
    </source>
</evidence>
<keyword evidence="4" id="KW-0703">Sarcoplasmic reticulum</keyword>
<evidence type="ECO:0000256" key="8">
    <source>
        <dbReference type="SAM" id="SignalP"/>
    </source>
</evidence>
<dbReference type="PANTHER" id="PTHR10033">
    <property type="entry name" value="CALSEQUESTRIN"/>
    <property type="match status" value="1"/>
</dbReference>
<evidence type="ECO:0000256" key="3">
    <source>
        <dbReference type="ARBA" id="ARBA00022837"/>
    </source>
</evidence>
<evidence type="ECO:0000313" key="10">
    <source>
        <dbReference type="Proteomes" id="UP001163046"/>
    </source>
</evidence>
<evidence type="ECO:0000256" key="4">
    <source>
        <dbReference type="ARBA" id="ARBA00022951"/>
    </source>
</evidence>
<dbReference type="OrthoDB" id="10038131at2759"/>
<dbReference type="InterPro" id="IPR036249">
    <property type="entry name" value="Thioredoxin-like_sf"/>
</dbReference>
<dbReference type="InterPro" id="IPR001393">
    <property type="entry name" value="Calsequestrin"/>
</dbReference>
<comment type="similarity">
    <text evidence="2 6">Belongs to the calsequestrin family.</text>
</comment>
<protein>
    <recommendedName>
        <fullName evidence="6">Calsequestrin</fullName>
    </recommendedName>
</protein>
<keyword evidence="5" id="KW-0514">Muscle protein</keyword>
<dbReference type="EMBL" id="MU826831">
    <property type="protein sequence ID" value="KAJ7373463.1"/>
    <property type="molecule type" value="Genomic_DNA"/>
</dbReference>
<dbReference type="PANTHER" id="PTHR10033:SF0">
    <property type="entry name" value="CALSEQUESTRIN"/>
    <property type="match status" value="1"/>
</dbReference>
<dbReference type="PRINTS" id="PR00312">
    <property type="entry name" value="CALSEQUESTRN"/>
</dbReference>
<comment type="subcellular location">
    <subcellularLocation>
        <location evidence="1">Sarcoplasmic reticulum lumen</location>
    </subcellularLocation>
</comment>
<evidence type="ECO:0000256" key="2">
    <source>
        <dbReference type="ARBA" id="ARBA00010987"/>
    </source>
</evidence>
<name>A0A9W9Z4A4_9CNID</name>
<dbReference type="FunFam" id="3.40.30.10:FF:000346">
    <property type="entry name" value="Calsequestrin"/>
    <property type="match status" value="1"/>
</dbReference>
<dbReference type="GO" id="GO:0005509">
    <property type="term" value="F:calcium ion binding"/>
    <property type="evidence" value="ECO:0007669"/>
    <property type="project" value="InterPro"/>
</dbReference>
<reference evidence="9" key="1">
    <citation type="submission" date="2023-01" db="EMBL/GenBank/DDBJ databases">
        <title>Genome assembly of the deep-sea coral Lophelia pertusa.</title>
        <authorList>
            <person name="Herrera S."/>
            <person name="Cordes E."/>
        </authorList>
    </citation>
    <scope>NUCLEOTIDE SEQUENCE</scope>
    <source>
        <strain evidence="9">USNM1676648</strain>
        <tissue evidence="9">Polyp</tissue>
    </source>
</reference>
<dbReference type="AlphaFoldDB" id="A0A9W9Z4A4"/>
<dbReference type="Proteomes" id="UP001163046">
    <property type="component" value="Unassembled WGS sequence"/>
</dbReference>
<comment type="caution">
    <text evidence="9">The sequence shown here is derived from an EMBL/GenBank/DDBJ whole genome shotgun (WGS) entry which is preliminary data.</text>
</comment>
<organism evidence="9 10">
    <name type="scientific">Desmophyllum pertusum</name>
    <dbReference type="NCBI Taxonomy" id="174260"/>
    <lineage>
        <taxon>Eukaryota</taxon>
        <taxon>Metazoa</taxon>
        <taxon>Cnidaria</taxon>
        <taxon>Anthozoa</taxon>
        <taxon>Hexacorallia</taxon>
        <taxon>Scleractinia</taxon>
        <taxon>Caryophylliina</taxon>
        <taxon>Caryophylliidae</taxon>
        <taxon>Desmophyllum</taxon>
    </lineage>
</organism>
<feature type="signal peptide" evidence="8">
    <location>
        <begin position="1"/>
        <end position="19"/>
    </location>
</feature>
<dbReference type="GO" id="GO:0051279">
    <property type="term" value="P:regulation of release of sequestered calcium ion into cytosol"/>
    <property type="evidence" value="ECO:0007669"/>
    <property type="project" value="TreeGrafter"/>
</dbReference>
<dbReference type="Pfam" id="PF01216">
    <property type="entry name" value="Calsequestrin"/>
    <property type="match status" value="1"/>
</dbReference>
<evidence type="ECO:0000313" key="9">
    <source>
        <dbReference type="EMBL" id="KAJ7373463.1"/>
    </source>
</evidence>
<gene>
    <name evidence="9" type="primary">CASQ2</name>
    <name evidence="9" type="ORF">OS493_013059</name>
</gene>
<sequence>MKVFFLVIHCAVFFPGLHSLDEEFDEVQSEEDKLPHYLKDDGIQRVAKLTKDHFNKTLKASRMMVVLFYYSSSESPDGDSSWKTDEKMLEIVARVLQPQGVTVGIVNVAESLELAQSMGVKYSGAIMIFHRGKRIEYYGHRSADILVGFLHKMFEPPVTLIESKKQKSVFEDVDGSKMIAYLEKDSPEIKAFEDSAKQYQPLLPFFVLFDKKLAKSLRLKKPKSIQLLKPFEKPVNYPANEAITEENINNFIEKNKKNILTKIRLEDIHDTWSTKVEGYLITAFVRLDTNDGAQFFSLVKSLARRYGDNKKLNFLWVDPDPFPTMRDYWQKSYNIDVNSPVIGVIEPKFSKSSWFEKKGKETKLRHLQQWVENILAGKVELKEPEDSTEATQDGQNEAEPIRKEEL</sequence>
<dbReference type="SUPFAM" id="SSF52833">
    <property type="entry name" value="Thioredoxin-like"/>
    <property type="match status" value="3"/>
</dbReference>
<keyword evidence="8" id="KW-0732">Signal</keyword>
<keyword evidence="3 6" id="KW-0106">Calcium</keyword>
<dbReference type="Gene3D" id="3.40.30.10">
    <property type="entry name" value="Glutaredoxin"/>
    <property type="match status" value="3"/>
</dbReference>
<keyword evidence="10" id="KW-1185">Reference proteome</keyword>
<evidence type="ECO:0000256" key="5">
    <source>
        <dbReference type="ARBA" id="ARBA00023179"/>
    </source>
</evidence>
<comment type="function">
    <text evidence="6">Calsequestrin is a high-capacity, moderate affinity, calcium-binding protein and thus acts as an internal calcium store in muscle.</text>
</comment>